<dbReference type="Gene3D" id="2.40.50.140">
    <property type="entry name" value="Nucleic acid-binding proteins"/>
    <property type="match status" value="1"/>
</dbReference>
<comment type="subunit">
    <text evidence="6">Part of the 30S ribosomal subunit.</text>
</comment>
<protein>
    <recommendedName>
        <fullName evidence="6">Small ribosomal subunit protein uS17</fullName>
    </recommendedName>
</protein>
<dbReference type="PRINTS" id="PR00973">
    <property type="entry name" value="RIBOSOMALS17"/>
</dbReference>
<dbReference type="NCBIfam" id="TIGR03635">
    <property type="entry name" value="uS17_bact"/>
    <property type="match status" value="1"/>
</dbReference>
<evidence type="ECO:0000256" key="6">
    <source>
        <dbReference type="HAMAP-Rule" id="MF_01345"/>
    </source>
</evidence>
<dbReference type="Proteomes" id="UP000230007">
    <property type="component" value="Unassembled WGS sequence"/>
</dbReference>
<dbReference type="GO" id="GO:0022627">
    <property type="term" value="C:cytosolic small ribosomal subunit"/>
    <property type="evidence" value="ECO:0007669"/>
    <property type="project" value="UniProtKB-UniRule"/>
</dbReference>
<dbReference type="Pfam" id="PF00366">
    <property type="entry name" value="Ribosomal_S17"/>
    <property type="match status" value="1"/>
</dbReference>
<name>A0A2H0ALZ4_9BACT</name>
<keyword evidence="3 6" id="KW-0694">RNA-binding</keyword>
<dbReference type="InterPro" id="IPR019984">
    <property type="entry name" value="Ribosomal_uS17_bact/chlr"/>
</dbReference>
<dbReference type="GO" id="GO:0019843">
    <property type="term" value="F:rRNA binding"/>
    <property type="evidence" value="ECO:0007669"/>
    <property type="project" value="UniProtKB-UniRule"/>
</dbReference>
<dbReference type="AlphaFoldDB" id="A0A2H0ALZ4"/>
<dbReference type="InterPro" id="IPR012340">
    <property type="entry name" value="NA-bd_OB-fold"/>
</dbReference>
<keyword evidence="2 6" id="KW-0699">rRNA-binding</keyword>
<sequence>MTKNKATIKRRLNGTVVSDKMKKTVVVEVARLKMHPKYLKYYKMTTRFKAHDEKGEYKTGDKVVIEATKPLSKEKRWIVVKKLSN</sequence>
<evidence type="ECO:0000256" key="5">
    <source>
        <dbReference type="ARBA" id="ARBA00023274"/>
    </source>
</evidence>
<evidence type="ECO:0000256" key="4">
    <source>
        <dbReference type="ARBA" id="ARBA00022980"/>
    </source>
</evidence>
<dbReference type="HAMAP" id="MF_01345_B">
    <property type="entry name" value="Ribosomal_uS17_B"/>
    <property type="match status" value="1"/>
</dbReference>
<dbReference type="CDD" id="cd00364">
    <property type="entry name" value="Ribosomal_uS17"/>
    <property type="match status" value="1"/>
</dbReference>
<comment type="caution">
    <text evidence="7">The sequence shown here is derived from an EMBL/GenBank/DDBJ whole genome shotgun (WGS) entry which is preliminary data.</text>
</comment>
<proteinExistence type="inferred from homology"/>
<evidence type="ECO:0000256" key="2">
    <source>
        <dbReference type="ARBA" id="ARBA00022730"/>
    </source>
</evidence>
<organism evidence="7 8">
    <name type="scientific">Candidatus Colwellbacteria bacterium CG23_combo_of_CG06-09_8_20_14_all_42_19</name>
    <dbReference type="NCBI Taxonomy" id="1974541"/>
    <lineage>
        <taxon>Bacteria</taxon>
        <taxon>Candidatus Colwelliibacteriota</taxon>
    </lineage>
</organism>
<dbReference type="NCBIfam" id="NF004123">
    <property type="entry name" value="PRK05610.1"/>
    <property type="match status" value="1"/>
</dbReference>
<dbReference type="EMBL" id="PCSK01000012">
    <property type="protein sequence ID" value="PIP46441.1"/>
    <property type="molecule type" value="Genomic_DNA"/>
</dbReference>
<evidence type="ECO:0000256" key="1">
    <source>
        <dbReference type="ARBA" id="ARBA00010254"/>
    </source>
</evidence>
<dbReference type="SUPFAM" id="SSF50249">
    <property type="entry name" value="Nucleic acid-binding proteins"/>
    <property type="match status" value="1"/>
</dbReference>
<keyword evidence="5 6" id="KW-0687">Ribonucleoprotein</keyword>
<dbReference type="GO" id="GO:0006412">
    <property type="term" value="P:translation"/>
    <property type="evidence" value="ECO:0007669"/>
    <property type="project" value="UniProtKB-UniRule"/>
</dbReference>
<comment type="function">
    <text evidence="6">One of the primary rRNA binding proteins, it binds specifically to the 5'-end of 16S ribosomal RNA.</text>
</comment>
<keyword evidence="4 6" id="KW-0689">Ribosomal protein</keyword>
<comment type="similarity">
    <text evidence="1 6">Belongs to the universal ribosomal protein uS17 family.</text>
</comment>
<dbReference type="GO" id="GO:0003735">
    <property type="term" value="F:structural constituent of ribosome"/>
    <property type="evidence" value="ECO:0007669"/>
    <property type="project" value="UniProtKB-UniRule"/>
</dbReference>
<evidence type="ECO:0000256" key="3">
    <source>
        <dbReference type="ARBA" id="ARBA00022884"/>
    </source>
</evidence>
<dbReference type="InterPro" id="IPR000266">
    <property type="entry name" value="Ribosomal_uS17"/>
</dbReference>
<reference evidence="7 8" key="1">
    <citation type="submission" date="2017-09" db="EMBL/GenBank/DDBJ databases">
        <title>Depth-based differentiation of microbial function through sediment-hosted aquifers and enrichment of novel symbionts in the deep terrestrial subsurface.</title>
        <authorList>
            <person name="Probst A.J."/>
            <person name="Ladd B."/>
            <person name="Jarett J.K."/>
            <person name="Geller-Mcgrath D.E."/>
            <person name="Sieber C.M."/>
            <person name="Emerson J.B."/>
            <person name="Anantharaman K."/>
            <person name="Thomas B.C."/>
            <person name="Malmstrom R."/>
            <person name="Stieglmeier M."/>
            <person name="Klingl A."/>
            <person name="Woyke T."/>
            <person name="Ryan C.M."/>
            <person name="Banfield J.F."/>
        </authorList>
    </citation>
    <scope>NUCLEOTIDE SEQUENCE [LARGE SCALE GENOMIC DNA]</scope>
    <source>
        <strain evidence="7">CG23_combo_of_CG06-09_8_20_14_all_42_19</strain>
    </source>
</reference>
<evidence type="ECO:0000313" key="8">
    <source>
        <dbReference type="Proteomes" id="UP000230007"/>
    </source>
</evidence>
<accession>A0A2H0ALZ4</accession>
<gene>
    <name evidence="6" type="primary">rpsQ</name>
    <name evidence="7" type="ORF">COX15_00600</name>
</gene>
<dbReference type="PANTHER" id="PTHR10744:SF1">
    <property type="entry name" value="SMALL RIBOSOMAL SUBUNIT PROTEIN US17M"/>
    <property type="match status" value="1"/>
</dbReference>
<evidence type="ECO:0000313" key="7">
    <source>
        <dbReference type="EMBL" id="PIP46441.1"/>
    </source>
</evidence>
<dbReference type="PANTHER" id="PTHR10744">
    <property type="entry name" value="40S RIBOSOMAL PROTEIN S11 FAMILY MEMBER"/>
    <property type="match status" value="1"/>
</dbReference>